<comment type="similarity">
    <text evidence="5">Belongs to the CitG/MdcB family.</text>
</comment>
<dbReference type="HAMAP" id="MF_00397">
    <property type="entry name" value="CitG"/>
    <property type="match status" value="1"/>
</dbReference>
<dbReference type="Gene3D" id="1.10.4200.10">
    <property type="entry name" value="Triphosphoribosyl-dephospho-CoA protein"/>
    <property type="match status" value="1"/>
</dbReference>
<dbReference type="GO" id="GO:0051191">
    <property type="term" value="P:prosthetic group biosynthetic process"/>
    <property type="evidence" value="ECO:0007669"/>
    <property type="project" value="TreeGrafter"/>
</dbReference>
<dbReference type="Pfam" id="PF01874">
    <property type="entry name" value="CitG"/>
    <property type="match status" value="1"/>
</dbReference>
<gene>
    <name evidence="5" type="primary">citG</name>
    <name evidence="6" type="ORF">TMU3MR103_0776</name>
</gene>
<dbReference type="InterPro" id="IPR002736">
    <property type="entry name" value="CitG"/>
</dbReference>
<evidence type="ECO:0000256" key="5">
    <source>
        <dbReference type="HAMAP-Rule" id="MF_00397"/>
    </source>
</evidence>
<comment type="caution">
    <text evidence="6">The sequence shown here is derived from an EMBL/GenBank/DDBJ whole genome shotgun (WGS) entry which is preliminary data.</text>
</comment>
<dbReference type="EMBL" id="JPVT01000066">
    <property type="protein sequence ID" value="KFN91951.1"/>
    <property type="molecule type" value="Genomic_DNA"/>
</dbReference>
<keyword evidence="6" id="KW-0328">Glycosyltransferase</keyword>
<proteinExistence type="inferred from homology"/>
<reference evidence="6 7" key="1">
    <citation type="submission" date="2014-08" db="EMBL/GenBank/DDBJ databases">
        <title>Genome sequence of Tetragenococcus muriaticus.</title>
        <authorList>
            <person name="Chuea-nongthon C."/>
            <person name="Rodtong S."/>
            <person name="Yongsawatdigul J."/>
            <person name="Steele J.L."/>
            <person name="Liu X.-y."/>
            <person name="Speers J."/>
            <person name="Glasner J.D."/>
            <person name="Neeno-Eckwall E.C."/>
        </authorList>
    </citation>
    <scope>NUCLEOTIDE SEQUENCE [LARGE SCALE GENOMIC DNA]</scope>
    <source>
        <strain evidence="6 7">3MR10-3</strain>
    </source>
</reference>
<protein>
    <recommendedName>
        <fullName evidence="5">Probable 2-(5''-triphosphoribosyl)-3'-dephosphocoenzyme-A synthase</fullName>
        <shortName evidence="5">2-(5''-triphosphoribosyl)-3'-dephospho-CoA synthase</shortName>
        <ecNumber evidence="5">2.4.2.52</ecNumber>
    </recommendedName>
</protein>
<dbReference type="PANTHER" id="PTHR30201:SF2">
    <property type="entry name" value="2-(5''-TRIPHOSPHORIBOSYL)-3'-DEPHOSPHOCOENZYME-A SYNTHASE"/>
    <property type="match status" value="1"/>
</dbReference>
<dbReference type="InterPro" id="IPR017551">
    <property type="entry name" value="TriPribosyl-deP-CoA_syn_CitG"/>
</dbReference>
<dbReference type="AlphaFoldDB" id="A0A091C2A3"/>
<evidence type="ECO:0000313" key="6">
    <source>
        <dbReference type="EMBL" id="KFN91951.1"/>
    </source>
</evidence>
<keyword evidence="4 5" id="KW-0067">ATP-binding</keyword>
<evidence type="ECO:0000256" key="2">
    <source>
        <dbReference type="ARBA" id="ARBA00022679"/>
    </source>
</evidence>
<dbReference type="GO" id="GO:0046917">
    <property type="term" value="F:triphosphoribosyl-dephospho-CoA synthase activity"/>
    <property type="evidence" value="ECO:0007669"/>
    <property type="project" value="UniProtKB-UniRule"/>
</dbReference>
<keyword evidence="3 5" id="KW-0547">Nucleotide-binding</keyword>
<dbReference type="Proteomes" id="UP000029381">
    <property type="component" value="Unassembled WGS sequence"/>
</dbReference>
<evidence type="ECO:0000256" key="3">
    <source>
        <dbReference type="ARBA" id="ARBA00022741"/>
    </source>
</evidence>
<evidence type="ECO:0000256" key="1">
    <source>
        <dbReference type="ARBA" id="ARBA00001210"/>
    </source>
</evidence>
<dbReference type="PATRIC" id="fig|1302648.3.peg.755"/>
<dbReference type="GO" id="GO:0016757">
    <property type="term" value="F:glycosyltransferase activity"/>
    <property type="evidence" value="ECO:0007669"/>
    <property type="project" value="UniProtKB-KW"/>
</dbReference>
<keyword evidence="2 5" id="KW-0808">Transferase</keyword>
<evidence type="ECO:0000256" key="4">
    <source>
        <dbReference type="ARBA" id="ARBA00022840"/>
    </source>
</evidence>
<dbReference type="EC" id="2.4.2.52" evidence="5"/>
<comment type="catalytic activity">
    <reaction evidence="1 5">
        <text>3'-dephospho-CoA + ATP = 2'-(5''-triphospho-alpha-D-ribosyl)-3'-dephospho-CoA + adenine</text>
        <dbReference type="Rhea" id="RHEA:15117"/>
        <dbReference type="ChEBI" id="CHEBI:16708"/>
        <dbReference type="ChEBI" id="CHEBI:30616"/>
        <dbReference type="ChEBI" id="CHEBI:57328"/>
        <dbReference type="ChEBI" id="CHEBI:61378"/>
        <dbReference type="EC" id="2.4.2.52"/>
    </reaction>
</comment>
<name>A0A091C2A3_9ENTE</name>
<accession>A0A091C2A3</accession>
<dbReference type="RefSeq" id="WP_028791042.1">
    <property type="nucleotide sequence ID" value="NZ_JPVT01000066.1"/>
</dbReference>
<organism evidence="6 7">
    <name type="scientific">Tetragenococcus muriaticus 3MR10-3</name>
    <dbReference type="NCBI Taxonomy" id="1302648"/>
    <lineage>
        <taxon>Bacteria</taxon>
        <taxon>Bacillati</taxon>
        <taxon>Bacillota</taxon>
        <taxon>Bacilli</taxon>
        <taxon>Lactobacillales</taxon>
        <taxon>Enterococcaceae</taxon>
        <taxon>Tetragenococcus</taxon>
    </lineage>
</organism>
<evidence type="ECO:0000313" key="7">
    <source>
        <dbReference type="Proteomes" id="UP000029381"/>
    </source>
</evidence>
<dbReference type="PANTHER" id="PTHR30201">
    <property type="entry name" value="TRIPHOSPHORIBOSYL-DEPHOSPHO-COA SYNTHASE"/>
    <property type="match status" value="1"/>
</dbReference>
<sequence>MSNSTLIQLTKFATKSLYYEVALSPKPGLVDRFDNGAHKDMDFFMFIDSIESLAPHFYEYARLGFTHNDDLASLFSKLREEGIKAEHDMLEATYQVNTHKGANFSFAVLLGATGLYLQNHSLPFSFQDTTNILSLVAQMTHHLVEQDFSHITEKNKLSHGEKLYIKAGTLGVRGEATQGYPALSSLLLPFFRKRAEQESTEMLLLRGLILLISQIEDSNLLHRGGANGWQQVKQRGVGIHQNKLNELEFKQNLTTFNQELIEKNLSPGGAADLLSLGIYFSFLEKLI</sequence>
<keyword evidence="7" id="KW-1185">Reference proteome</keyword>
<dbReference type="NCBIfam" id="TIGR03125">
    <property type="entry name" value="citrate_citG"/>
    <property type="match status" value="1"/>
</dbReference>
<dbReference type="GO" id="GO:0005524">
    <property type="term" value="F:ATP binding"/>
    <property type="evidence" value="ECO:0007669"/>
    <property type="project" value="UniProtKB-KW"/>
</dbReference>